<dbReference type="PANTHER" id="PTHR48100:SF59">
    <property type="entry name" value="ADENOSYLCOBALAMIN_ALPHA-RIBAZOLE PHOSPHATASE"/>
    <property type="match status" value="1"/>
</dbReference>
<protein>
    <submittedName>
        <fullName evidence="1">Fructose-2,6-bisphosphatase</fullName>
    </submittedName>
</protein>
<evidence type="ECO:0000313" key="1">
    <source>
        <dbReference type="EMBL" id="AHF25525.1"/>
    </source>
</evidence>
<dbReference type="PANTHER" id="PTHR48100">
    <property type="entry name" value="BROAD-SPECIFICITY PHOSPHATASE YOR283W-RELATED"/>
    <property type="match status" value="1"/>
</dbReference>
<dbReference type="GO" id="GO:0016791">
    <property type="term" value="F:phosphatase activity"/>
    <property type="evidence" value="ECO:0007669"/>
    <property type="project" value="TreeGrafter"/>
</dbReference>
<dbReference type="InterPro" id="IPR029033">
    <property type="entry name" value="His_PPase_superfam"/>
</dbReference>
<dbReference type="SUPFAM" id="SSF53254">
    <property type="entry name" value="Phosphoglycerate mutase-like"/>
    <property type="match status" value="1"/>
</dbReference>
<organism evidence="1">
    <name type="scientific">uncultured bacterium Contigcl_8</name>
    <dbReference type="NCBI Taxonomy" id="1393678"/>
    <lineage>
        <taxon>Bacteria</taxon>
        <taxon>environmental samples</taxon>
    </lineage>
</organism>
<dbReference type="GO" id="GO:0005737">
    <property type="term" value="C:cytoplasm"/>
    <property type="evidence" value="ECO:0007669"/>
    <property type="project" value="TreeGrafter"/>
</dbReference>
<dbReference type="Pfam" id="PF00300">
    <property type="entry name" value="His_Phos_1"/>
    <property type="match status" value="1"/>
</dbReference>
<dbReference type="Gene3D" id="3.40.50.1240">
    <property type="entry name" value="Phosphoglycerate mutase-like"/>
    <property type="match status" value="1"/>
</dbReference>
<dbReference type="CDD" id="cd07067">
    <property type="entry name" value="HP_PGM_like"/>
    <property type="match status" value="1"/>
</dbReference>
<name>W0FR66_9BACT</name>
<reference evidence="1" key="1">
    <citation type="journal article" date="2013" name="PLoS ONE">
        <title>Metagenomic insights into the carbohydrate-active enzymes carried by the microorganisms adhering to solid digesta in the rumen of cows.</title>
        <authorList>
            <person name="Wang L."/>
            <person name="Hatem A."/>
            <person name="Catalyurek U.V."/>
            <person name="Morrison M."/>
            <person name="Yu Z."/>
        </authorList>
    </citation>
    <scope>NUCLEOTIDE SEQUENCE</scope>
</reference>
<dbReference type="SMART" id="SM00855">
    <property type="entry name" value="PGAM"/>
    <property type="match status" value="1"/>
</dbReference>
<dbReference type="InterPro" id="IPR013078">
    <property type="entry name" value="His_Pase_superF_clade-1"/>
</dbReference>
<dbReference type="InterPro" id="IPR050275">
    <property type="entry name" value="PGM_Phosphatase"/>
</dbReference>
<accession>W0FR66</accession>
<proteinExistence type="predicted"/>
<sequence>MSSQKTIILFVRHAQSVYGEDDRARPLTEAGLRDRAIVLETLKERKIDAFLCSPYERSLATIRPAADYFRMEIRTDERFRERKAGSHESGLLARRWADFSFAEEGGESLGSVQERNMAAMRDVLAEYAGQTVVIGTHGTAMSTVLHYYNPDFGLAGFLRIVDRMPCIIEMTFQSGRSPEIRELAWVDKSE</sequence>
<dbReference type="EMBL" id="KC246840">
    <property type="protein sequence ID" value="AHF25525.1"/>
    <property type="molecule type" value="Genomic_DNA"/>
</dbReference>
<dbReference type="AlphaFoldDB" id="W0FR66"/>